<reference evidence="3" key="2">
    <citation type="journal article" date="2020" name="Int. J. Syst. Evol. Microbiol.">
        <title>Genomic insights into a novel species Rhodoferax aquaticus sp. nov., isolated from freshwater.</title>
        <authorList>
            <person name="Li T."/>
            <person name="Zhuo Y."/>
            <person name="Jin C.Z."/>
            <person name="Wu X."/>
            <person name="Ko S.R."/>
            <person name="Jin F.J."/>
            <person name="Ahn C.Y."/>
            <person name="Oh H.M."/>
            <person name="Lee H.G."/>
            <person name="Jin L."/>
        </authorList>
    </citation>
    <scope>NUCLEOTIDE SEQUENCE [LARGE SCALE GENOMIC DNA]</scope>
    <source>
        <strain evidence="3">Gr-4</strain>
    </source>
</reference>
<protein>
    <recommendedName>
        <fullName evidence="1">Chalcone isomerase domain-containing protein</fullName>
    </recommendedName>
</protein>
<reference evidence="3" key="1">
    <citation type="submission" date="2019-02" db="EMBL/GenBank/DDBJ databases">
        <title>Complete genome sequence of Rhodoferax sp. Gr-4.</title>
        <authorList>
            <person name="Jin L."/>
        </authorList>
    </citation>
    <scope>NUCLEOTIDE SEQUENCE [LARGE SCALE GENOMIC DNA]</scope>
    <source>
        <strain evidence="3">Gr-4</strain>
    </source>
</reference>
<organism evidence="2 3">
    <name type="scientific">Rhodoferax aquaticus</name>
    <dbReference type="NCBI Taxonomy" id="2527691"/>
    <lineage>
        <taxon>Bacteria</taxon>
        <taxon>Pseudomonadati</taxon>
        <taxon>Pseudomonadota</taxon>
        <taxon>Betaproteobacteria</taxon>
        <taxon>Burkholderiales</taxon>
        <taxon>Comamonadaceae</taxon>
        <taxon>Rhodoferax</taxon>
    </lineage>
</organism>
<gene>
    <name evidence="2" type="ORF">EXZ61_01370</name>
</gene>
<dbReference type="InterPro" id="IPR016087">
    <property type="entry name" value="Chalcone_isomerase"/>
</dbReference>
<dbReference type="Pfam" id="PF16036">
    <property type="entry name" value="Chalcone_3"/>
    <property type="match status" value="1"/>
</dbReference>
<evidence type="ECO:0000313" key="3">
    <source>
        <dbReference type="Proteomes" id="UP000317365"/>
    </source>
</evidence>
<accession>A0A515EK13</accession>
<name>A0A515EK13_9BURK</name>
<dbReference type="Proteomes" id="UP000317365">
    <property type="component" value="Chromosome"/>
</dbReference>
<feature type="domain" description="Chalcone isomerase" evidence="1">
    <location>
        <begin position="86"/>
        <end position="237"/>
    </location>
</feature>
<dbReference type="AlphaFoldDB" id="A0A515EK13"/>
<evidence type="ECO:0000313" key="2">
    <source>
        <dbReference type="EMBL" id="QDL52929.1"/>
    </source>
</evidence>
<sequence>MYRVGVVSRRGTVRTGQRLGGHSACRWQFHDFSDGIGCTPTDTGAPTMKPFRATTFKILVPCIAACLMVFGTPSFAQTQEPPSAVVAPAELAAYGAGWRAAGSGVLRFFGFKAYDATLWLPSANAPFAFTRPFALEIRYATRIKGRDISNTSLIELQRISASSPEQIVAWGAWMDATFTDVKAGDQLIGVHVPGNGARFFLNGRLIGETQDTAFSEAFFKIWLDPKTKRPDLRAALLAQDAPPKP</sequence>
<proteinExistence type="predicted"/>
<keyword evidence="3" id="KW-1185">Reference proteome</keyword>
<dbReference type="KEGG" id="rhg:EXZ61_01370"/>
<evidence type="ECO:0000259" key="1">
    <source>
        <dbReference type="Pfam" id="PF16036"/>
    </source>
</evidence>
<dbReference type="EMBL" id="CP036282">
    <property type="protein sequence ID" value="QDL52929.1"/>
    <property type="molecule type" value="Genomic_DNA"/>
</dbReference>